<evidence type="ECO:0000313" key="2">
    <source>
        <dbReference type="EMBL" id="TGE26213.1"/>
    </source>
</evidence>
<dbReference type="RefSeq" id="WP_135396101.1">
    <property type="nucleotide sequence ID" value="NZ_SRMB01000003.1"/>
</dbReference>
<feature type="chain" id="PRO_5021496412" description="Lipoprotein" evidence="1">
    <location>
        <begin position="30"/>
        <end position="237"/>
    </location>
</feature>
<dbReference type="AlphaFoldDB" id="A0A4Z0QAP3"/>
<keyword evidence="1" id="KW-0732">Signal</keyword>
<keyword evidence="3" id="KW-1185">Reference proteome</keyword>
<dbReference type="OrthoDB" id="9792021at2"/>
<evidence type="ECO:0000256" key="1">
    <source>
        <dbReference type="SAM" id="SignalP"/>
    </source>
</evidence>
<dbReference type="Proteomes" id="UP000298471">
    <property type="component" value="Unassembled WGS sequence"/>
</dbReference>
<name>A0A4Z0QAP3_9BACT</name>
<proteinExistence type="predicted"/>
<organism evidence="2 3">
    <name type="scientific">Hymenobacter metallicola</name>
    <dbReference type="NCBI Taxonomy" id="2563114"/>
    <lineage>
        <taxon>Bacteria</taxon>
        <taxon>Pseudomonadati</taxon>
        <taxon>Bacteroidota</taxon>
        <taxon>Cytophagia</taxon>
        <taxon>Cytophagales</taxon>
        <taxon>Hymenobacteraceae</taxon>
        <taxon>Hymenobacter</taxon>
    </lineage>
</organism>
<accession>A0A4Z0QAP3</accession>
<dbReference type="EMBL" id="SRMB01000003">
    <property type="protein sequence ID" value="TGE26213.1"/>
    <property type="molecule type" value="Genomic_DNA"/>
</dbReference>
<dbReference type="PROSITE" id="PS51257">
    <property type="entry name" value="PROKAR_LIPOPROTEIN"/>
    <property type="match status" value="1"/>
</dbReference>
<evidence type="ECO:0000313" key="3">
    <source>
        <dbReference type="Proteomes" id="UP000298471"/>
    </source>
</evidence>
<evidence type="ECO:0008006" key="4">
    <source>
        <dbReference type="Google" id="ProtNLM"/>
    </source>
</evidence>
<reference evidence="2 3" key="1">
    <citation type="submission" date="2019-04" db="EMBL/GenBank/DDBJ databases">
        <authorList>
            <person name="Feng G."/>
            <person name="Zhang J."/>
            <person name="Zhu H."/>
        </authorList>
    </citation>
    <scope>NUCLEOTIDE SEQUENCE [LARGE SCALE GENOMIC DNA]</scope>
    <source>
        <strain evidence="2 3">9PBR-1</strain>
    </source>
</reference>
<comment type="caution">
    <text evidence="2">The sequence shown here is derived from an EMBL/GenBank/DDBJ whole genome shotgun (WGS) entry which is preliminary data.</text>
</comment>
<gene>
    <name evidence="2" type="ORF">E5K02_15495</name>
</gene>
<sequence>MKQTILSVACLAALGSAALVGCKAKTAEASETTEAPVTTTTEAAPAAAPAAATATEETAATGTTATFDLNSVPVSSANLGTWPYLSRLKGYEIRYDSDSTGFDFDRTYVYDGKNIIPVEGKIVRRSFRPADSEKAASELMIQRNYENLLKDLGAVKVSGVEIPEETIKKIGESEYRKHSGGLSIYGPVDTYVIRQKDKEVWVQVQTSSDNQYKLNVTERAAMSQQAGVVGATELKKN</sequence>
<feature type="signal peptide" evidence="1">
    <location>
        <begin position="1"/>
        <end position="29"/>
    </location>
</feature>
<protein>
    <recommendedName>
        <fullName evidence="4">Lipoprotein</fullName>
    </recommendedName>
</protein>